<dbReference type="EMBL" id="QGNW01002696">
    <property type="protein sequence ID" value="RVW12614.1"/>
    <property type="molecule type" value="Genomic_DNA"/>
</dbReference>
<proteinExistence type="predicted"/>
<comment type="caution">
    <text evidence="3">The sequence shown here is derived from an EMBL/GenBank/DDBJ whole genome shotgun (WGS) entry which is preliminary data.</text>
</comment>
<accession>A0A438BNS0</accession>
<feature type="compositionally biased region" description="Basic and acidic residues" evidence="1">
    <location>
        <begin position="1"/>
        <end position="25"/>
    </location>
</feature>
<organism evidence="3 4">
    <name type="scientific">Vitis vinifera</name>
    <name type="common">Grape</name>
    <dbReference type="NCBI Taxonomy" id="29760"/>
    <lineage>
        <taxon>Eukaryota</taxon>
        <taxon>Viridiplantae</taxon>
        <taxon>Streptophyta</taxon>
        <taxon>Embryophyta</taxon>
        <taxon>Tracheophyta</taxon>
        <taxon>Spermatophyta</taxon>
        <taxon>Magnoliopsida</taxon>
        <taxon>eudicotyledons</taxon>
        <taxon>Gunneridae</taxon>
        <taxon>Pentapetalae</taxon>
        <taxon>rosids</taxon>
        <taxon>Vitales</taxon>
        <taxon>Vitaceae</taxon>
        <taxon>Viteae</taxon>
        <taxon>Vitis</taxon>
    </lineage>
</organism>
<reference evidence="3 4" key="1">
    <citation type="journal article" date="2018" name="PLoS Genet.">
        <title>Population sequencing reveals clonal diversity and ancestral inbreeding in the grapevine cultivar Chardonnay.</title>
        <authorList>
            <person name="Roach M.J."/>
            <person name="Johnson D.L."/>
            <person name="Bohlmann J."/>
            <person name="van Vuuren H.J."/>
            <person name="Jones S.J."/>
            <person name="Pretorius I.S."/>
            <person name="Schmidt S.A."/>
            <person name="Borneman A.R."/>
        </authorList>
    </citation>
    <scope>NUCLEOTIDE SEQUENCE [LARGE SCALE GENOMIC DNA]</scope>
    <source>
        <strain evidence="4">cv. Chardonnay</strain>
        <tissue evidence="3">Leaf</tissue>
    </source>
</reference>
<evidence type="ECO:0000256" key="1">
    <source>
        <dbReference type="SAM" id="MobiDB-lite"/>
    </source>
</evidence>
<keyword evidence="2" id="KW-1133">Transmembrane helix</keyword>
<feature type="region of interest" description="Disordered" evidence="1">
    <location>
        <begin position="1"/>
        <end position="37"/>
    </location>
</feature>
<sequence length="173" mass="19078">MSKTMHSTDGKRRENWAMTTEEKSRAQSGNVSHAAGCAENNIETAKSKASTSIVSSASGSSGSAEASVKLKSSRDVKKPPRALLSLIGIILFLRSFLFSYPIATVISELELKVNLNVNFTIMFKKLSSKGSQTTNLIQEPVTLERDSRPLLFKFNEVLELMLVCWVFMDNVMP</sequence>
<evidence type="ECO:0000313" key="4">
    <source>
        <dbReference type="Proteomes" id="UP000288805"/>
    </source>
</evidence>
<dbReference type="Proteomes" id="UP000288805">
    <property type="component" value="Unassembled WGS sequence"/>
</dbReference>
<dbReference type="AlphaFoldDB" id="A0A438BNS0"/>
<feature type="transmembrane region" description="Helical" evidence="2">
    <location>
        <begin position="82"/>
        <end position="103"/>
    </location>
</feature>
<keyword evidence="2" id="KW-0472">Membrane</keyword>
<name>A0A438BNS0_VITVI</name>
<evidence type="ECO:0000256" key="2">
    <source>
        <dbReference type="SAM" id="Phobius"/>
    </source>
</evidence>
<evidence type="ECO:0000313" key="3">
    <source>
        <dbReference type="EMBL" id="RVW12614.1"/>
    </source>
</evidence>
<keyword evidence="2" id="KW-0812">Transmembrane</keyword>
<gene>
    <name evidence="3" type="ORF">CK203_113169</name>
</gene>
<protein>
    <submittedName>
        <fullName evidence="3">Uncharacterized protein</fullName>
    </submittedName>
</protein>